<feature type="compositionally biased region" description="Basic and acidic residues" evidence="1">
    <location>
        <begin position="80"/>
        <end position="94"/>
    </location>
</feature>
<evidence type="ECO:0000256" key="1">
    <source>
        <dbReference type="SAM" id="MobiDB-lite"/>
    </source>
</evidence>
<reference evidence="2" key="2">
    <citation type="submission" date="2020-05" db="UniProtKB">
        <authorList>
            <consortium name="EnsemblMetazoa"/>
        </authorList>
    </citation>
    <scope>IDENTIFICATION</scope>
    <source>
        <strain evidence="2">IAEA</strain>
    </source>
</reference>
<name>A0A1B0C111_9MUSC</name>
<keyword evidence="3" id="KW-1185">Reference proteome</keyword>
<dbReference type="AlphaFoldDB" id="A0A1B0C111"/>
<dbReference type="Proteomes" id="UP000092460">
    <property type="component" value="Unassembled WGS sequence"/>
</dbReference>
<dbReference type="VEuPathDB" id="VectorBase:GPPI046312"/>
<reference evidence="3" key="1">
    <citation type="submission" date="2015-01" db="EMBL/GenBank/DDBJ databases">
        <authorList>
            <person name="Aksoy S."/>
            <person name="Warren W."/>
            <person name="Wilson R.K."/>
        </authorList>
    </citation>
    <scope>NUCLEOTIDE SEQUENCE [LARGE SCALE GENOMIC DNA]</scope>
    <source>
        <strain evidence="3">IAEA</strain>
    </source>
</reference>
<protein>
    <submittedName>
        <fullName evidence="2">Uncharacterized protein</fullName>
    </submittedName>
</protein>
<dbReference type="EMBL" id="JXJN01023847">
    <property type="status" value="NOT_ANNOTATED_CDS"/>
    <property type="molecule type" value="Genomic_DNA"/>
</dbReference>
<dbReference type="EnsemblMetazoa" id="GPPI046312-RA">
    <property type="protein sequence ID" value="GPPI046312-PA"/>
    <property type="gene ID" value="GPPI046312"/>
</dbReference>
<evidence type="ECO:0000313" key="2">
    <source>
        <dbReference type="EnsemblMetazoa" id="GPPI046312-PA"/>
    </source>
</evidence>
<organism evidence="2 3">
    <name type="scientific">Glossina palpalis gambiensis</name>
    <dbReference type="NCBI Taxonomy" id="67801"/>
    <lineage>
        <taxon>Eukaryota</taxon>
        <taxon>Metazoa</taxon>
        <taxon>Ecdysozoa</taxon>
        <taxon>Arthropoda</taxon>
        <taxon>Hexapoda</taxon>
        <taxon>Insecta</taxon>
        <taxon>Pterygota</taxon>
        <taxon>Neoptera</taxon>
        <taxon>Endopterygota</taxon>
        <taxon>Diptera</taxon>
        <taxon>Brachycera</taxon>
        <taxon>Muscomorpha</taxon>
        <taxon>Hippoboscoidea</taxon>
        <taxon>Glossinidae</taxon>
        <taxon>Glossina</taxon>
    </lineage>
</organism>
<accession>A0A1B0C111</accession>
<sequence>MESSEKRKLHGIAVEEICGSEMKYLNVAKKNDDAKTIASQLSNEKITIEIYLLYREGFSKFNKNSEFEPAQRNNNRFSTRKPELLSKLEDSEME</sequence>
<proteinExistence type="predicted"/>
<feature type="region of interest" description="Disordered" evidence="1">
    <location>
        <begin position="69"/>
        <end position="94"/>
    </location>
</feature>
<evidence type="ECO:0000313" key="3">
    <source>
        <dbReference type="Proteomes" id="UP000092460"/>
    </source>
</evidence>